<dbReference type="SUPFAM" id="SSF100950">
    <property type="entry name" value="NagB/RpiA/CoA transferase-like"/>
    <property type="match status" value="1"/>
</dbReference>
<dbReference type="Pfam" id="PF01182">
    <property type="entry name" value="Glucosamine_iso"/>
    <property type="match status" value="1"/>
</dbReference>
<protein>
    <recommendedName>
        <fullName evidence="6 7">6-phosphogluconolactonase</fullName>
        <shortName evidence="7">6PGL</shortName>
        <ecNumber evidence="5 7">3.1.1.31</ecNumber>
    </recommendedName>
</protein>
<dbReference type="HOGENOM" id="CLU_053947_2_0_5"/>
<dbReference type="InterPro" id="IPR037171">
    <property type="entry name" value="NagB/RpiA_transferase-like"/>
</dbReference>
<dbReference type="Proteomes" id="UP000002586">
    <property type="component" value="Chromosome"/>
</dbReference>
<dbReference type="KEGG" id="mgm:Mmc1_1586"/>
<organism evidence="9 10">
    <name type="scientific">Magnetococcus marinus (strain ATCC BAA-1437 / JCM 17883 / MC-1)</name>
    <dbReference type="NCBI Taxonomy" id="156889"/>
    <lineage>
        <taxon>Bacteria</taxon>
        <taxon>Pseudomonadati</taxon>
        <taxon>Pseudomonadota</taxon>
        <taxon>Magnetococcia</taxon>
        <taxon>Magnetococcales</taxon>
        <taxon>Magnetococcaceae</taxon>
        <taxon>Magnetococcus</taxon>
    </lineage>
</organism>
<proteinExistence type="inferred from homology"/>
<accession>A0L802</accession>
<evidence type="ECO:0000313" key="10">
    <source>
        <dbReference type="Proteomes" id="UP000002586"/>
    </source>
</evidence>
<dbReference type="OrthoDB" id="9810967at2"/>
<dbReference type="InterPro" id="IPR006148">
    <property type="entry name" value="Glc/Gal-6P_isomerase"/>
</dbReference>
<dbReference type="STRING" id="156889.Mmc1_1586"/>
<evidence type="ECO:0000256" key="4">
    <source>
        <dbReference type="ARBA" id="ARBA00010662"/>
    </source>
</evidence>
<comment type="pathway">
    <text evidence="3 7">Carbohydrate degradation; pentose phosphate pathway; D-ribulose 5-phosphate from D-glucose 6-phosphate (oxidative stage): step 2/3.</text>
</comment>
<evidence type="ECO:0000256" key="5">
    <source>
        <dbReference type="ARBA" id="ARBA00013198"/>
    </source>
</evidence>
<dbReference type="PANTHER" id="PTHR11054:SF0">
    <property type="entry name" value="6-PHOSPHOGLUCONOLACTONASE"/>
    <property type="match status" value="1"/>
</dbReference>
<dbReference type="GO" id="GO:0006098">
    <property type="term" value="P:pentose-phosphate shunt"/>
    <property type="evidence" value="ECO:0007669"/>
    <property type="project" value="UniProtKB-UniPathway"/>
</dbReference>
<dbReference type="RefSeq" id="WP_011713244.1">
    <property type="nucleotide sequence ID" value="NC_008576.1"/>
</dbReference>
<name>A0L802_MAGMM</name>
<reference evidence="10" key="1">
    <citation type="journal article" date="2009" name="Appl. Environ. Microbiol.">
        <title>Complete genome sequence of the chemolithoautotrophic marine magnetotactic coccus strain MC-1.</title>
        <authorList>
            <person name="Schubbe S."/>
            <person name="Williams T.J."/>
            <person name="Xie G."/>
            <person name="Kiss H.E."/>
            <person name="Brettin T.S."/>
            <person name="Martinez D."/>
            <person name="Ross C.A."/>
            <person name="Schuler D."/>
            <person name="Cox B.L."/>
            <person name="Nealson K.H."/>
            <person name="Bazylinski D.A."/>
        </authorList>
    </citation>
    <scope>NUCLEOTIDE SEQUENCE [LARGE SCALE GENOMIC DNA]</scope>
    <source>
        <strain evidence="10">ATCC BAA-1437 / JCM 17883 / MC-1</strain>
    </source>
</reference>
<dbReference type="CDD" id="cd01400">
    <property type="entry name" value="6PGL"/>
    <property type="match status" value="1"/>
</dbReference>
<gene>
    <name evidence="7" type="primary">pgl</name>
    <name evidence="9" type="ordered locus">Mmc1_1586</name>
</gene>
<comment type="similarity">
    <text evidence="4 7">Belongs to the glucosamine/galactosamine-6-phosphate isomerase family. 6-phosphogluconolactonase subfamily.</text>
</comment>
<evidence type="ECO:0000256" key="2">
    <source>
        <dbReference type="ARBA" id="ARBA00002681"/>
    </source>
</evidence>
<keyword evidence="10" id="KW-1185">Reference proteome</keyword>
<evidence type="ECO:0000256" key="6">
    <source>
        <dbReference type="ARBA" id="ARBA00020337"/>
    </source>
</evidence>
<dbReference type="Gene3D" id="3.40.50.1360">
    <property type="match status" value="1"/>
</dbReference>
<evidence type="ECO:0000256" key="3">
    <source>
        <dbReference type="ARBA" id="ARBA00004961"/>
    </source>
</evidence>
<feature type="domain" description="Glucosamine/galactosamine-6-phosphate isomerase" evidence="8">
    <location>
        <begin position="14"/>
        <end position="233"/>
    </location>
</feature>
<dbReference type="eggNOG" id="COG0363">
    <property type="taxonomic scope" value="Bacteria"/>
</dbReference>
<sequence length="254" mass="27943">MRDPLTLISPYSSSEEAAQVLAQSLTQAMLAKGDCPFHLAISGGSTPKRLFEILGISTIGQRLPWHRLVIYWADERCVPTDHPDSNHGMLMSAIGGDLPHHELTYHRIHGEDAPRREVLRYAQLLRDNVPGTPLPQLDWIWLGMGLDGHVASLFPESVLEEEPHGICGISTNPYSGEQRITLTEAMIMAAKQVTFLVTGHAKAEIVQRVLTASAADSVLPAARITYRHSKVDWLLDMEAASTLPVGEATPPRHL</sequence>
<evidence type="ECO:0000259" key="8">
    <source>
        <dbReference type="Pfam" id="PF01182"/>
    </source>
</evidence>
<dbReference type="EC" id="3.1.1.31" evidence="5 7"/>
<dbReference type="InterPro" id="IPR005900">
    <property type="entry name" value="6-phosphogluconolactonase_DevB"/>
</dbReference>
<dbReference type="AlphaFoldDB" id="A0L802"/>
<reference evidence="9 10" key="2">
    <citation type="journal article" date="2012" name="Int. J. Syst. Evol. Microbiol.">
        <title>Magnetococcus marinus gen. nov., sp. nov., a marine, magnetotactic bacterium that represents a novel lineage (Magnetococcaceae fam. nov.; Magnetococcales ord. nov.) at the base of the Alphaproteobacteria.</title>
        <authorList>
            <person name="Bazylinski D.A."/>
            <person name="Williams T.J."/>
            <person name="Lefevre C.T."/>
            <person name="Berg R.J."/>
            <person name="Zhang C.L."/>
            <person name="Bowser S.S."/>
            <person name="Dean A.J."/>
            <person name="Beveridge T.J."/>
        </authorList>
    </citation>
    <scope>NUCLEOTIDE SEQUENCE [LARGE SCALE GENOMIC DNA]</scope>
    <source>
        <strain evidence="10">ATCC BAA-1437 / JCM 17883 / MC-1</strain>
    </source>
</reference>
<dbReference type="NCBIfam" id="TIGR01198">
    <property type="entry name" value="pgl"/>
    <property type="match status" value="1"/>
</dbReference>
<comment type="catalytic activity">
    <reaction evidence="1 7">
        <text>6-phospho-D-glucono-1,5-lactone + H2O = 6-phospho-D-gluconate + H(+)</text>
        <dbReference type="Rhea" id="RHEA:12556"/>
        <dbReference type="ChEBI" id="CHEBI:15377"/>
        <dbReference type="ChEBI" id="CHEBI:15378"/>
        <dbReference type="ChEBI" id="CHEBI:57955"/>
        <dbReference type="ChEBI" id="CHEBI:58759"/>
        <dbReference type="EC" id="3.1.1.31"/>
    </reaction>
</comment>
<dbReference type="PANTHER" id="PTHR11054">
    <property type="entry name" value="6-PHOSPHOGLUCONOLACTONASE"/>
    <property type="match status" value="1"/>
</dbReference>
<comment type="function">
    <text evidence="2 7">Hydrolysis of 6-phosphogluconolactone to 6-phosphogluconate.</text>
</comment>
<dbReference type="EMBL" id="CP000471">
    <property type="protein sequence ID" value="ABK44095.1"/>
    <property type="molecule type" value="Genomic_DNA"/>
</dbReference>
<dbReference type="InterPro" id="IPR039104">
    <property type="entry name" value="6PGL"/>
</dbReference>
<evidence type="ECO:0000313" key="9">
    <source>
        <dbReference type="EMBL" id="ABK44095.1"/>
    </source>
</evidence>
<dbReference type="UniPathway" id="UPA00115">
    <property type="reaction ID" value="UER00409"/>
</dbReference>
<keyword evidence="7 9" id="KW-0378">Hydrolase</keyword>
<dbReference type="GO" id="GO:0005975">
    <property type="term" value="P:carbohydrate metabolic process"/>
    <property type="evidence" value="ECO:0007669"/>
    <property type="project" value="UniProtKB-UniRule"/>
</dbReference>
<evidence type="ECO:0000256" key="1">
    <source>
        <dbReference type="ARBA" id="ARBA00000832"/>
    </source>
</evidence>
<evidence type="ECO:0000256" key="7">
    <source>
        <dbReference type="RuleBase" id="RU365095"/>
    </source>
</evidence>
<dbReference type="GO" id="GO:0017057">
    <property type="term" value="F:6-phosphogluconolactonase activity"/>
    <property type="evidence" value="ECO:0007669"/>
    <property type="project" value="UniProtKB-UniRule"/>
</dbReference>